<feature type="transmembrane region" description="Helical" evidence="10">
    <location>
        <begin position="114"/>
        <end position="135"/>
    </location>
</feature>
<dbReference type="InterPro" id="IPR050291">
    <property type="entry name" value="CDF_Transporter"/>
</dbReference>
<dbReference type="PANTHER" id="PTHR43840">
    <property type="entry name" value="MITOCHONDRIAL METAL TRANSPORTER 1-RELATED"/>
    <property type="match status" value="1"/>
</dbReference>
<keyword evidence="8 10" id="KW-1133">Transmembrane helix</keyword>
<evidence type="ECO:0000256" key="9">
    <source>
        <dbReference type="ARBA" id="ARBA00023136"/>
    </source>
</evidence>
<keyword evidence="7" id="KW-0862">Zinc</keyword>
<dbReference type="Pfam" id="PF16916">
    <property type="entry name" value="ZT_dimer"/>
    <property type="match status" value="1"/>
</dbReference>
<evidence type="ECO:0000256" key="4">
    <source>
        <dbReference type="ARBA" id="ARBA00022475"/>
    </source>
</evidence>
<feature type="domain" description="Cation efflux protein cytoplasmic" evidence="12">
    <location>
        <begin position="212"/>
        <end position="287"/>
    </location>
</feature>
<keyword evidence="7" id="KW-0406">Ion transport</keyword>
<dbReference type="InterPro" id="IPR036837">
    <property type="entry name" value="Cation_efflux_CTD_sf"/>
</dbReference>
<accession>A0ABW8NH27</accession>
<evidence type="ECO:0000259" key="11">
    <source>
        <dbReference type="Pfam" id="PF01545"/>
    </source>
</evidence>
<keyword evidence="14" id="KW-1185">Reference proteome</keyword>
<dbReference type="SUPFAM" id="SSF160240">
    <property type="entry name" value="Cation efflux protein cytoplasmic domain-like"/>
    <property type="match status" value="1"/>
</dbReference>
<keyword evidence="5" id="KW-0408">Iron</keyword>
<dbReference type="EMBL" id="JBBKTX010000007">
    <property type="protein sequence ID" value="MFK4752264.1"/>
    <property type="molecule type" value="Genomic_DNA"/>
</dbReference>
<proteinExistence type="inferred from homology"/>
<gene>
    <name evidence="13" type="ORF">WG929_07570</name>
</gene>
<keyword evidence="6 10" id="KW-0812">Transmembrane</keyword>
<evidence type="ECO:0000256" key="3">
    <source>
        <dbReference type="ARBA" id="ARBA00022448"/>
    </source>
</evidence>
<dbReference type="Gene3D" id="1.20.1510.10">
    <property type="entry name" value="Cation efflux protein transmembrane domain"/>
    <property type="match status" value="1"/>
</dbReference>
<feature type="transmembrane region" description="Helical" evidence="10">
    <location>
        <begin position="155"/>
        <end position="175"/>
    </location>
</feature>
<feature type="transmembrane region" description="Helical" evidence="10">
    <location>
        <begin position="40"/>
        <end position="61"/>
    </location>
</feature>
<keyword evidence="5" id="KW-0410">Iron transport</keyword>
<evidence type="ECO:0000256" key="5">
    <source>
        <dbReference type="ARBA" id="ARBA00022496"/>
    </source>
</evidence>
<keyword evidence="4" id="KW-1003">Cell membrane</keyword>
<evidence type="ECO:0000256" key="1">
    <source>
        <dbReference type="ARBA" id="ARBA00004141"/>
    </source>
</evidence>
<evidence type="ECO:0000256" key="6">
    <source>
        <dbReference type="ARBA" id="ARBA00022692"/>
    </source>
</evidence>
<sequence length="288" mass="31102">MSYQPDAILIKRAAMASIATAVVLLVAKLGAWSVSDSTSVLSSLLDSLMDIAASVVNYFAVRYALMPADDDHPFGHSKAEGLAALVQSAFILGSVVALLLHVTDRLVDPQPLKAVGESIGVMLFSTALTTALVLYQRWVVRKTGSLAVKADSAHYYGDILTSLAVVVALVAAWFGQYWLDPVIALVIALVLVRSVYDIIQEALVVLMDQSMPETEEVELQQLIRAIDGVRGVHDLKTRQAGAVQFIQLHLDMDGDQTLSRAHAIGDQVEAAILARFPRAEVLIHHDPV</sequence>
<keyword evidence="3" id="KW-0813">Transport</keyword>
<feature type="transmembrane region" description="Helical" evidence="10">
    <location>
        <begin position="82"/>
        <end position="102"/>
    </location>
</feature>
<dbReference type="InterPro" id="IPR027470">
    <property type="entry name" value="Cation_efflux_CTD"/>
</dbReference>
<comment type="caution">
    <text evidence="13">The sequence shown here is derived from an EMBL/GenBank/DDBJ whole genome shotgun (WGS) entry which is preliminary data.</text>
</comment>
<keyword evidence="7" id="KW-0864">Zinc transport</keyword>
<name>A0ABW8NH27_9GAMM</name>
<comment type="similarity">
    <text evidence="2">Belongs to the cation diffusion facilitator (CDF) transporter (TC 2.A.4) family. FieF subfamily.</text>
</comment>
<dbReference type="Pfam" id="PF01545">
    <property type="entry name" value="Cation_efflux"/>
    <property type="match status" value="1"/>
</dbReference>
<organism evidence="13 14">
    <name type="scientific">Oceanobacter antarcticus</name>
    <dbReference type="NCBI Taxonomy" id="3133425"/>
    <lineage>
        <taxon>Bacteria</taxon>
        <taxon>Pseudomonadati</taxon>
        <taxon>Pseudomonadota</taxon>
        <taxon>Gammaproteobacteria</taxon>
        <taxon>Oceanospirillales</taxon>
        <taxon>Oceanospirillaceae</taxon>
        <taxon>Oceanobacter</taxon>
    </lineage>
</organism>
<dbReference type="NCBIfam" id="TIGR01297">
    <property type="entry name" value="CDF"/>
    <property type="match status" value="1"/>
</dbReference>
<feature type="domain" description="Cation efflux protein transmembrane" evidence="11">
    <location>
        <begin position="15"/>
        <end position="207"/>
    </location>
</feature>
<dbReference type="Proteomes" id="UP001620597">
    <property type="component" value="Unassembled WGS sequence"/>
</dbReference>
<evidence type="ECO:0000313" key="13">
    <source>
        <dbReference type="EMBL" id="MFK4752264.1"/>
    </source>
</evidence>
<reference evidence="13 14" key="1">
    <citation type="submission" date="2024-03" db="EMBL/GenBank/DDBJ databases">
        <title>High-quality draft genome sequence of Oceanobacter sp. wDCs-4.</title>
        <authorList>
            <person name="Dong C."/>
        </authorList>
    </citation>
    <scope>NUCLEOTIDE SEQUENCE [LARGE SCALE GENOMIC DNA]</scope>
    <source>
        <strain evidence="14">wDCs-4</strain>
    </source>
</reference>
<evidence type="ECO:0000256" key="10">
    <source>
        <dbReference type="SAM" id="Phobius"/>
    </source>
</evidence>
<evidence type="ECO:0000259" key="12">
    <source>
        <dbReference type="Pfam" id="PF16916"/>
    </source>
</evidence>
<protein>
    <submittedName>
        <fullName evidence="13">Cation diffusion facilitator family transporter</fullName>
    </submittedName>
</protein>
<comment type="subcellular location">
    <subcellularLocation>
        <location evidence="1">Membrane</location>
        <topology evidence="1">Multi-pass membrane protein</topology>
    </subcellularLocation>
</comment>
<dbReference type="Gene3D" id="3.30.70.1350">
    <property type="entry name" value="Cation efflux protein, cytoplasmic domain"/>
    <property type="match status" value="1"/>
</dbReference>
<evidence type="ECO:0000256" key="8">
    <source>
        <dbReference type="ARBA" id="ARBA00022989"/>
    </source>
</evidence>
<evidence type="ECO:0000256" key="7">
    <source>
        <dbReference type="ARBA" id="ARBA00022906"/>
    </source>
</evidence>
<feature type="transmembrane region" description="Helical" evidence="10">
    <location>
        <begin position="12"/>
        <end position="34"/>
    </location>
</feature>
<dbReference type="InterPro" id="IPR002524">
    <property type="entry name" value="Cation_efflux"/>
</dbReference>
<dbReference type="RefSeq" id="WP_416205565.1">
    <property type="nucleotide sequence ID" value="NZ_JBBKTX010000007.1"/>
</dbReference>
<evidence type="ECO:0000256" key="2">
    <source>
        <dbReference type="ARBA" id="ARBA00010212"/>
    </source>
</evidence>
<keyword evidence="9 10" id="KW-0472">Membrane</keyword>
<dbReference type="InterPro" id="IPR058533">
    <property type="entry name" value="Cation_efflux_TM"/>
</dbReference>
<dbReference type="SUPFAM" id="SSF161111">
    <property type="entry name" value="Cation efflux protein transmembrane domain-like"/>
    <property type="match status" value="1"/>
</dbReference>
<dbReference type="PANTHER" id="PTHR43840:SF41">
    <property type="entry name" value="CATION-EFFLUX PUMP FIEF"/>
    <property type="match status" value="1"/>
</dbReference>
<dbReference type="InterPro" id="IPR027469">
    <property type="entry name" value="Cation_efflux_TMD_sf"/>
</dbReference>
<evidence type="ECO:0000313" key="14">
    <source>
        <dbReference type="Proteomes" id="UP001620597"/>
    </source>
</evidence>